<keyword evidence="7" id="KW-0328">Glycosyltransferase</keyword>
<comment type="catalytic activity">
    <reaction evidence="16">
        <text>[GlcNAc-(1-&gt;4)-Mur2Ac(oyl-L-Ala-gamma-D-Glu-L-Lys-D-Ala-D-Ala)](n)-di-trans,octa-cis-undecaprenyl diphosphate + beta-D-GlcNAc-(1-&gt;4)-Mur2Ac(oyl-L-Ala-gamma-D-Glu-L-Lys-D-Ala-D-Ala)-di-trans,octa-cis-undecaprenyl diphosphate = [GlcNAc-(1-&gt;4)-Mur2Ac(oyl-L-Ala-gamma-D-Glu-L-Lys-D-Ala-D-Ala)](n+1)-di-trans,octa-cis-undecaprenyl diphosphate + di-trans,octa-cis-undecaprenyl diphosphate + H(+)</text>
        <dbReference type="Rhea" id="RHEA:23708"/>
        <dbReference type="Rhea" id="RHEA-COMP:9602"/>
        <dbReference type="Rhea" id="RHEA-COMP:9603"/>
        <dbReference type="ChEBI" id="CHEBI:15378"/>
        <dbReference type="ChEBI" id="CHEBI:58405"/>
        <dbReference type="ChEBI" id="CHEBI:60033"/>
        <dbReference type="ChEBI" id="CHEBI:78435"/>
        <dbReference type="EC" id="2.4.99.28"/>
    </reaction>
</comment>
<keyword evidence="12 17" id="KW-0472">Membrane</keyword>
<dbReference type="Gene3D" id="3.40.710.10">
    <property type="entry name" value="DD-peptidase/beta-lactamase superfamily"/>
    <property type="match status" value="1"/>
</dbReference>
<keyword evidence="14" id="KW-0961">Cell wall biogenesis/degradation</keyword>
<evidence type="ECO:0000256" key="10">
    <source>
        <dbReference type="ARBA" id="ARBA00022960"/>
    </source>
</evidence>
<dbReference type="InterPro" id="IPR036950">
    <property type="entry name" value="PBP_transglycosylase"/>
</dbReference>
<evidence type="ECO:0000256" key="17">
    <source>
        <dbReference type="SAM" id="Phobius"/>
    </source>
</evidence>
<dbReference type="FunFam" id="1.10.3810.10:FF:000001">
    <property type="entry name" value="Penicillin-binding protein 1A"/>
    <property type="match status" value="1"/>
</dbReference>
<feature type="domain" description="Penicillin-binding protein transpeptidase" evidence="18">
    <location>
        <begin position="323"/>
        <end position="593"/>
    </location>
</feature>
<gene>
    <name evidence="20" type="ORF">SAMN04487944_1129</name>
</gene>
<dbReference type="GO" id="GO:0008658">
    <property type="term" value="F:penicillin binding"/>
    <property type="evidence" value="ECO:0007669"/>
    <property type="project" value="InterPro"/>
</dbReference>
<evidence type="ECO:0000256" key="16">
    <source>
        <dbReference type="ARBA" id="ARBA00049902"/>
    </source>
</evidence>
<keyword evidence="5" id="KW-0121">Carboxypeptidase</keyword>
<dbReference type="GO" id="GO:0006508">
    <property type="term" value="P:proteolysis"/>
    <property type="evidence" value="ECO:0007669"/>
    <property type="project" value="UniProtKB-KW"/>
</dbReference>
<dbReference type="PANTHER" id="PTHR32282">
    <property type="entry name" value="BINDING PROTEIN TRANSPEPTIDASE, PUTATIVE-RELATED"/>
    <property type="match status" value="1"/>
</dbReference>
<evidence type="ECO:0000256" key="2">
    <source>
        <dbReference type="ARBA" id="ARBA00007090"/>
    </source>
</evidence>
<keyword evidence="21" id="KW-1185">Reference proteome</keyword>
<keyword evidence="6" id="KW-0645">Protease</keyword>
<reference evidence="20 21" key="1">
    <citation type="submission" date="2016-10" db="EMBL/GenBank/DDBJ databases">
        <authorList>
            <person name="de Groot N.N."/>
        </authorList>
    </citation>
    <scope>NUCLEOTIDE SEQUENCE [LARGE SCALE GENOMIC DNA]</scope>
    <source>
        <strain evidence="20 21">CGMCC 1.7727</strain>
    </source>
</reference>
<keyword evidence="17" id="KW-1133">Transmembrane helix</keyword>
<evidence type="ECO:0000256" key="8">
    <source>
        <dbReference type="ARBA" id="ARBA00022679"/>
    </source>
</evidence>
<dbReference type="AlphaFoldDB" id="A0A1H9SUS4"/>
<dbReference type="OrthoDB" id="9766909at2"/>
<evidence type="ECO:0000256" key="5">
    <source>
        <dbReference type="ARBA" id="ARBA00022645"/>
    </source>
</evidence>
<dbReference type="InterPro" id="IPR050396">
    <property type="entry name" value="Glycosyltr_51/Transpeptidase"/>
</dbReference>
<evidence type="ECO:0000256" key="9">
    <source>
        <dbReference type="ARBA" id="ARBA00022801"/>
    </source>
</evidence>
<dbReference type="Pfam" id="PF00905">
    <property type="entry name" value="Transpeptidase"/>
    <property type="match status" value="1"/>
</dbReference>
<sequence>MQRRRRRRRKKIGRIIKVTLFLIFLSGSFVVFLLGASFVLGPPSLEREQNTIYYSAGGNIIGEEYGKERRYWVTLDHIDDKLEKATIWTEDQKFYDHFGFDFKRLAGAIVKDIQTMSLKEGASTITQQYARNLYLSHEKTWKRKIYEAFYTIRLEMFYDKEDLLEGYLNTIYYGHGAYGIEAASKYYFNKSASELSWAEASMLAGIPKGPSIYSPFHNLEKAKERQTLILNNLYEKNVIDESTYQAALDEELNFSDERMIVKNSMAPYFLDMVEQELQDILDTDVETIKAGGYQVYTTLNEAQQLALQTSAESTITNGEIQVSAMAMDPASGAITALIGGQNYEESPFNRAVQAKRMPGSSFKPFLYYAALENGMTSATTLMSKPTTFALENGDSYQPSNFNNYYANEPITMTQAMALSDNVFAVKTNLYVTPERFVRTAKEKFGIDSELEPVASLALGTEVVSMKEMVSAYSMIANGGKTVEEYTINKVTDSQGNVLYDRAAEEKKEENNGFLFFSNKTDSDQRLRADLTYILADMMKGMFKQELNGYMSVTGASISNQLTHEYAGKSGTTNSDSWMIGFSPAVTAGVWIGYDDNREMVKTAEHEFAKNIWAGFMEKAHEDIPVTHMVRPDNIVEVPIDLNTGLLAADGCEHTYPMLFVKGTEPKKQCTSHLEDNVNQDEEIIQAEEVNTDDPFIEKWWQWLWLGEEPPSDIE</sequence>
<evidence type="ECO:0000256" key="7">
    <source>
        <dbReference type="ARBA" id="ARBA00022676"/>
    </source>
</evidence>
<evidence type="ECO:0000256" key="15">
    <source>
        <dbReference type="ARBA" id="ARBA00034000"/>
    </source>
</evidence>
<evidence type="ECO:0000256" key="12">
    <source>
        <dbReference type="ARBA" id="ARBA00023136"/>
    </source>
</evidence>
<dbReference type="InterPro" id="IPR012338">
    <property type="entry name" value="Beta-lactam/transpept-like"/>
</dbReference>
<keyword evidence="13" id="KW-0511">Multifunctional enzyme</keyword>
<dbReference type="GO" id="GO:0008955">
    <property type="term" value="F:peptidoglycan glycosyltransferase activity"/>
    <property type="evidence" value="ECO:0007669"/>
    <property type="project" value="UniProtKB-EC"/>
</dbReference>
<evidence type="ECO:0000256" key="1">
    <source>
        <dbReference type="ARBA" id="ARBA00004236"/>
    </source>
</evidence>
<dbReference type="Proteomes" id="UP000199687">
    <property type="component" value="Unassembled WGS sequence"/>
</dbReference>
<comment type="catalytic activity">
    <reaction evidence="15">
        <text>Preferential cleavage: (Ac)2-L-Lys-D-Ala-|-D-Ala. Also transpeptidation of peptidyl-alanyl moieties that are N-acyl substituents of D-alanine.</text>
        <dbReference type="EC" id="3.4.16.4"/>
    </reaction>
</comment>
<evidence type="ECO:0000256" key="4">
    <source>
        <dbReference type="ARBA" id="ARBA00022475"/>
    </source>
</evidence>
<dbReference type="EMBL" id="FOGL01000012">
    <property type="protein sequence ID" value="SER88617.1"/>
    <property type="molecule type" value="Genomic_DNA"/>
</dbReference>
<dbReference type="STRING" id="531814.SAMN04487944_1129"/>
<keyword evidence="4" id="KW-1003">Cell membrane</keyword>
<dbReference type="GO" id="GO:0008360">
    <property type="term" value="P:regulation of cell shape"/>
    <property type="evidence" value="ECO:0007669"/>
    <property type="project" value="UniProtKB-KW"/>
</dbReference>
<dbReference type="RefSeq" id="WP_089741435.1">
    <property type="nucleotide sequence ID" value="NZ_FOGL01000012.1"/>
</dbReference>
<dbReference type="InterPro" id="IPR001460">
    <property type="entry name" value="PCN-bd_Tpept"/>
</dbReference>
<comment type="similarity">
    <text evidence="3">In the N-terminal section; belongs to the glycosyltransferase 51 family.</text>
</comment>
<organism evidence="20 21">
    <name type="scientific">Gracilibacillus ureilyticus</name>
    <dbReference type="NCBI Taxonomy" id="531814"/>
    <lineage>
        <taxon>Bacteria</taxon>
        <taxon>Bacillati</taxon>
        <taxon>Bacillota</taxon>
        <taxon>Bacilli</taxon>
        <taxon>Bacillales</taxon>
        <taxon>Bacillaceae</taxon>
        <taxon>Gracilibacillus</taxon>
    </lineage>
</organism>
<comment type="similarity">
    <text evidence="2">In the C-terminal section; belongs to the transpeptidase family.</text>
</comment>
<evidence type="ECO:0000256" key="3">
    <source>
        <dbReference type="ARBA" id="ARBA00007739"/>
    </source>
</evidence>
<dbReference type="GO" id="GO:0009002">
    <property type="term" value="F:serine-type D-Ala-D-Ala carboxypeptidase activity"/>
    <property type="evidence" value="ECO:0007669"/>
    <property type="project" value="UniProtKB-EC"/>
</dbReference>
<name>A0A1H9SUS4_9BACI</name>
<dbReference type="SUPFAM" id="SSF53955">
    <property type="entry name" value="Lysozyme-like"/>
    <property type="match status" value="1"/>
</dbReference>
<keyword evidence="17" id="KW-0812">Transmembrane</keyword>
<evidence type="ECO:0000313" key="21">
    <source>
        <dbReference type="Proteomes" id="UP000199687"/>
    </source>
</evidence>
<keyword evidence="8" id="KW-0808">Transferase</keyword>
<dbReference type="Gene3D" id="1.10.3810.10">
    <property type="entry name" value="Biosynthetic peptidoglycan transglycosylase-like"/>
    <property type="match status" value="1"/>
</dbReference>
<accession>A0A1H9SUS4</accession>
<dbReference type="InterPro" id="IPR001264">
    <property type="entry name" value="Glyco_trans_51"/>
</dbReference>
<proteinExistence type="inferred from homology"/>
<dbReference type="GO" id="GO:0030288">
    <property type="term" value="C:outer membrane-bounded periplasmic space"/>
    <property type="evidence" value="ECO:0007669"/>
    <property type="project" value="TreeGrafter"/>
</dbReference>
<evidence type="ECO:0000313" key="20">
    <source>
        <dbReference type="EMBL" id="SER88617.1"/>
    </source>
</evidence>
<protein>
    <submittedName>
        <fullName evidence="20">Penicillin-binding protein, 1A family</fullName>
    </submittedName>
</protein>
<dbReference type="Pfam" id="PF00912">
    <property type="entry name" value="Transgly"/>
    <property type="match status" value="1"/>
</dbReference>
<dbReference type="NCBIfam" id="TIGR02074">
    <property type="entry name" value="PBP_1a_fam"/>
    <property type="match status" value="1"/>
</dbReference>
<feature type="transmembrane region" description="Helical" evidence="17">
    <location>
        <begin position="20"/>
        <end position="40"/>
    </location>
</feature>
<keyword evidence="11" id="KW-0573">Peptidoglycan synthesis</keyword>
<comment type="subcellular location">
    <subcellularLocation>
        <location evidence="1">Cell membrane</location>
    </subcellularLocation>
</comment>
<dbReference type="SUPFAM" id="SSF56601">
    <property type="entry name" value="beta-lactamase/transpeptidase-like"/>
    <property type="match status" value="1"/>
</dbReference>
<evidence type="ECO:0000256" key="6">
    <source>
        <dbReference type="ARBA" id="ARBA00022670"/>
    </source>
</evidence>
<feature type="domain" description="Glycosyl transferase family 51" evidence="19">
    <location>
        <begin position="60"/>
        <end position="233"/>
    </location>
</feature>
<keyword evidence="10" id="KW-0133">Cell shape</keyword>
<keyword evidence="9" id="KW-0378">Hydrolase</keyword>
<evidence type="ECO:0000256" key="13">
    <source>
        <dbReference type="ARBA" id="ARBA00023268"/>
    </source>
</evidence>
<evidence type="ECO:0000256" key="14">
    <source>
        <dbReference type="ARBA" id="ARBA00023316"/>
    </source>
</evidence>
<dbReference type="InterPro" id="IPR023346">
    <property type="entry name" value="Lysozyme-like_dom_sf"/>
</dbReference>
<evidence type="ECO:0000259" key="18">
    <source>
        <dbReference type="Pfam" id="PF00905"/>
    </source>
</evidence>
<dbReference type="GO" id="GO:0009252">
    <property type="term" value="P:peptidoglycan biosynthetic process"/>
    <property type="evidence" value="ECO:0007669"/>
    <property type="project" value="UniProtKB-KW"/>
</dbReference>
<evidence type="ECO:0000259" key="19">
    <source>
        <dbReference type="Pfam" id="PF00912"/>
    </source>
</evidence>
<dbReference type="GO" id="GO:0071555">
    <property type="term" value="P:cell wall organization"/>
    <property type="evidence" value="ECO:0007669"/>
    <property type="project" value="UniProtKB-KW"/>
</dbReference>
<evidence type="ECO:0000256" key="11">
    <source>
        <dbReference type="ARBA" id="ARBA00022984"/>
    </source>
</evidence>
<dbReference type="GO" id="GO:0005886">
    <property type="term" value="C:plasma membrane"/>
    <property type="evidence" value="ECO:0007669"/>
    <property type="project" value="UniProtKB-SubCell"/>
</dbReference>
<dbReference type="PANTHER" id="PTHR32282:SF11">
    <property type="entry name" value="PENICILLIN-BINDING PROTEIN 1B"/>
    <property type="match status" value="1"/>
</dbReference>